<feature type="coiled-coil region" evidence="5">
    <location>
        <begin position="73"/>
        <end position="107"/>
    </location>
</feature>
<evidence type="ECO:0000256" key="2">
    <source>
        <dbReference type="ARBA" id="ARBA00022771"/>
    </source>
</evidence>
<dbReference type="PANTHER" id="PTHR33823">
    <property type="entry name" value="RNA POLYMERASE-BINDING TRANSCRIPTION FACTOR DKSA-RELATED"/>
    <property type="match status" value="1"/>
</dbReference>
<proteinExistence type="predicted"/>
<accession>A0A2N8L023</accession>
<keyword evidence="8" id="KW-1185">Reference proteome</keyword>
<keyword evidence="1" id="KW-0479">Metal-binding</keyword>
<evidence type="ECO:0000256" key="1">
    <source>
        <dbReference type="ARBA" id="ARBA00022723"/>
    </source>
</evidence>
<keyword evidence="3" id="KW-0862">Zinc</keyword>
<evidence type="ECO:0000256" key="4">
    <source>
        <dbReference type="PROSITE-ProRule" id="PRU00510"/>
    </source>
</evidence>
<dbReference type="AlphaFoldDB" id="A0A2N8L023"/>
<dbReference type="InterPro" id="IPR000962">
    <property type="entry name" value="Znf_DskA_TraR"/>
</dbReference>
<name>A0A2N8L023_9BURK</name>
<evidence type="ECO:0000259" key="6">
    <source>
        <dbReference type="Pfam" id="PF01258"/>
    </source>
</evidence>
<gene>
    <name evidence="7" type="ORF">C1O66_17035</name>
</gene>
<comment type="caution">
    <text evidence="7">The sequence shown here is derived from an EMBL/GenBank/DDBJ whole genome shotgun (WGS) entry which is preliminary data.</text>
</comment>
<dbReference type="Pfam" id="PF01258">
    <property type="entry name" value="zf-dskA_traR"/>
    <property type="match status" value="1"/>
</dbReference>
<feature type="zinc finger region" description="dksA C4-type" evidence="4">
    <location>
        <begin position="161"/>
        <end position="185"/>
    </location>
</feature>
<dbReference type="PROSITE" id="PS51128">
    <property type="entry name" value="ZF_DKSA_2"/>
    <property type="match status" value="1"/>
</dbReference>
<dbReference type="GO" id="GO:0008270">
    <property type="term" value="F:zinc ion binding"/>
    <property type="evidence" value="ECO:0007669"/>
    <property type="project" value="UniProtKB-KW"/>
</dbReference>
<dbReference type="EMBL" id="POSP01000003">
    <property type="protein sequence ID" value="PND39058.1"/>
    <property type="molecule type" value="Genomic_DNA"/>
</dbReference>
<evidence type="ECO:0000313" key="8">
    <source>
        <dbReference type="Proteomes" id="UP000235916"/>
    </source>
</evidence>
<dbReference type="OrthoDB" id="9811543at2"/>
<organism evidence="7 8">
    <name type="scientific">Kinneretia aquatilis</name>
    <dbReference type="NCBI Taxonomy" id="2070761"/>
    <lineage>
        <taxon>Bacteria</taxon>
        <taxon>Pseudomonadati</taxon>
        <taxon>Pseudomonadota</taxon>
        <taxon>Betaproteobacteria</taxon>
        <taxon>Burkholderiales</taxon>
        <taxon>Sphaerotilaceae</taxon>
        <taxon>Roseateles</taxon>
    </lineage>
</organism>
<evidence type="ECO:0000313" key="7">
    <source>
        <dbReference type="EMBL" id="PND39058.1"/>
    </source>
</evidence>
<dbReference type="SUPFAM" id="SSF57716">
    <property type="entry name" value="Glucocorticoid receptor-like (DNA-binding domain)"/>
    <property type="match status" value="1"/>
</dbReference>
<sequence>MARARTSARYYFLQTGAMVRDAMRTATPSFGGVWPPRGSKPGACTWLEPGQHRRPPGCQDGIKEIAMTPRLNATQIQQLREELLRRQRELERELDEQLGALSRVEHAREALLQDGDGNSQREPALDASREVDLARSDQTLQSLRELIAALGALDHEDFGLCQDCGEAIAFARLQASPSSRRCLQCQAQHEGAQPHLH</sequence>
<dbReference type="Gene3D" id="1.20.120.910">
    <property type="entry name" value="DksA, coiled-coil domain"/>
    <property type="match status" value="1"/>
</dbReference>
<dbReference type="Proteomes" id="UP000235916">
    <property type="component" value="Unassembled WGS sequence"/>
</dbReference>
<evidence type="ECO:0000256" key="5">
    <source>
        <dbReference type="SAM" id="Coils"/>
    </source>
</evidence>
<dbReference type="PANTHER" id="PTHR33823:SF4">
    <property type="entry name" value="GENERAL STRESS PROTEIN 16O"/>
    <property type="match status" value="1"/>
</dbReference>
<keyword evidence="2" id="KW-0863">Zinc-finger</keyword>
<feature type="domain" description="Zinc finger DksA/TraR C4-type" evidence="6">
    <location>
        <begin position="157"/>
        <end position="190"/>
    </location>
</feature>
<evidence type="ECO:0000256" key="3">
    <source>
        <dbReference type="ARBA" id="ARBA00022833"/>
    </source>
</evidence>
<reference evidence="7 8" key="1">
    <citation type="submission" date="2018-01" db="EMBL/GenBank/DDBJ databases">
        <title>Draft genome sequence of Paucibacter aquatile CR182 isolated from freshwater of the Nakdong River.</title>
        <authorList>
            <person name="Choi A."/>
            <person name="Chung E.J."/>
        </authorList>
    </citation>
    <scope>NUCLEOTIDE SEQUENCE [LARGE SCALE GENOMIC DNA]</scope>
    <source>
        <strain evidence="7 8">CR182</strain>
    </source>
</reference>
<protein>
    <recommendedName>
        <fullName evidence="6">Zinc finger DksA/TraR C4-type domain-containing protein</fullName>
    </recommendedName>
</protein>
<keyword evidence="5" id="KW-0175">Coiled coil</keyword>